<protein>
    <submittedName>
        <fullName evidence="4">Surfactin synthase thioesterase subunit</fullName>
    </submittedName>
</protein>
<dbReference type="EMBL" id="JAVJAF010000001">
    <property type="protein sequence ID" value="MDR6232872.1"/>
    <property type="molecule type" value="Genomic_DNA"/>
</dbReference>
<proteinExistence type="inferred from homology"/>
<gene>
    <name evidence="4" type="ORF">QE440_000613</name>
</gene>
<name>A0AAJ2EUR0_9PSED</name>
<evidence type="ECO:0000259" key="3">
    <source>
        <dbReference type="SMART" id="SM00824"/>
    </source>
</evidence>
<dbReference type="InterPro" id="IPR020802">
    <property type="entry name" value="TesA-like"/>
</dbReference>
<organism evidence="4 5">
    <name type="scientific">Pseudomonas oryzihabitans</name>
    <dbReference type="NCBI Taxonomy" id="47885"/>
    <lineage>
        <taxon>Bacteria</taxon>
        <taxon>Pseudomonadati</taxon>
        <taxon>Pseudomonadota</taxon>
        <taxon>Gammaproteobacteria</taxon>
        <taxon>Pseudomonadales</taxon>
        <taxon>Pseudomonadaceae</taxon>
        <taxon>Pseudomonas</taxon>
    </lineage>
</organism>
<evidence type="ECO:0000313" key="4">
    <source>
        <dbReference type="EMBL" id="MDR6232872.1"/>
    </source>
</evidence>
<sequence length="237" mass="26082">MRLFCLPYSGASALAYLRWRRQLPAAVELCPVELPGRGTRLGEPLQTDFARLTAQLAQELLRPAHEPYVLFGHSLGALLANEVAQRLTEQGAPPCALIVSGTAAPTEREGYDRDLSRPKDDDELIADLRQRGGTPEEVLANAELMALTLPVLRADFLLCGSHRPRPRPVLECPLWVWGGRQDQATDAQLQAWAQQTRGRCQLDWFAGGHFFIHSEQAAVLARLTGVLGELQAGRAFA</sequence>
<evidence type="ECO:0000256" key="1">
    <source>
        <dbReference type="ARBA" id="ARBA00007169"/>
    </source>
</evidence>
<keyword evidence="2" id="KW-0378">Hydrolase</keyword>
<dbReference type="PANTHER" id="PTHR11487">
    <property type="entry name" value="THIOESTERASE"/>
    <property type="match status" value="1"/>
</dbReference>
<comment type="similarity">
    <text evidence="1">Belongs to the thioesterase family.</text>
</comment>
<dbReference type="Pfam" id="PF00975">
    <property type="entry name" value="Thioesterase"/>
    <property type="match status" value="1"/>
</dbReference>
<dbReference type="InterPro" id="IPR029058">
    <property type="entry name" value="AB_hydrolase_fold"/>
</dbReference>
<dbReference type="AlphaFoldDB" id="A0AAJ2EUR0"/>
<dbReference type="GO" id="GO:0016787">
    <property type="term" value="F:hydrolase activity"/>
    <property type="evidence" value="ECO:0007669"/>
    <property type="project" value="UniProtKB-KW"/>
</dbReference>
<feature type="domain" description="Thioesterase TesA-like" evidence="3">
    <location>
        <begin position="4"/>
        <end position="227"/>
    </location>
</feature>
<dbReference type="InterPro" id="IPR012223">
    <property type="entry name" value="TEII"/>
</dbReference>
<accession>A0AAJ2EUR0</accession>
<evidence type="ECO:0000313" key="5">
    <source>
        <dbReference type="Proteomes" id="UP001268036"/>
    </source>
</evidence>
<dbReference type="InterPro" id="IPR001031">
    <property type="entry name" value="Thioesterase"/>
</dbReference>
<dbReference type="RefSeq" id="WP_309755027.1">
    <property type="nucleotide sequence ID" value="NZ_JAVJAF010000001.1"/>
</dbReference>
<dbReference type="PANTHER" id="PTHR11487:SF0">
    <property type="entry name" value="S-ACYL FATTY ACID SYNTHASE THIOESTERASE, MEDIUM CHAIN"/>
    <property type="match status" value="1"/>
</dbReference>
<reference evidence="4" key="1">
    <citation type="submission" date="2023-08" db="EMBL/GenBank/DDBJ databases">
        <title>Functional and genomic diversity of the sorghum phyllosphere microbiome.</title>
        <authorList>
            <person name="Shade A."/>
        </authorList>
    </citation>
    <scope>NUCLEOTIDE SEQUENCE</scope>
    <source>
        <strain evidence="4">SORGH_AS_0201</strain>
    </source>
</reference>
<dbReference type="Gene3D" id="3.40.50.1820">
    <property type="entry name" value="alpha/beta hydrolase"/>
    <property type="match status" value="1"/>
</dbReference>
<dbReference type="GO" id="GO:0008610">
    <property type="term" value="P:lipid biosynthetic process"/>
    <property type="evidence" value="ECO:0007669"/>
    <property type="project" value="TreeGrafter"/>
</dbReference>
<comment type="caution">
    <text evidence="4">The sequence shown here is derived from an EMBL/GenBank/DDBJ whole genome shotgun (WGS) entry which is preliminary data.</text>
</comment>
<dbReference type="Proteomes" id="UP001268036">
    <property type="component" value="Unassembled WGS sequence"/>
</dbReference>
<dbReference type="SUPFAM" id="SSF53474">
    <property type="entry name" value="alpha/beta-Hydrolases"/>
    <property type="match status" value="1"/>
</dbReference>
<dbReference type="SMART" id="SM00824">
    <property type="entry name" value="PKS_TE"/>
    <property type="match status" value="1"/>
</dbReference>
<evidence type="ECO:0000256" key="2">
    <source>
        <dbReference type="ARBA" id="ARBA00022801"/>
    </source>
</evidence>